<dbReference type="Gene3D" id="3.40.50.1820">
    <property type="entry name" value="alpha/beta hydrolase"/>
    <property type="match status" value="1"/>
</dbReference>
<protein>
    <submittedName>
        <fullName evidence="3">Pimeloyl-ACP methyl ester carboxylesterase</fullName>
    </submittedName>
</protein>
<proteinExistence type="predicted"/>
<name>A0A1G7Z6P0_9BACT</name>
<gene>
    <name evidence="3" type="ORF">SAMN04487996_12780</name>
</gene>
<dbReference type="PRINTS" id="PR00412">
    <property type="entry name" value="EPOXHYDRLASE"/>
</dbReference>
<evidence type="ECO:0000313" key="3">
    <source>
        <dbReference type="EMBL" id="SDH04269.1"/>
    </source>
</evidence>
<dbReference type="InterPro" id="IPR029058">
    <property type="entry name" value="AB_hydrolase_fold"/>
</dbReference>
<dbReference type="InterPro" id="IPR000073">
    <property type="entry name" value="AB_hydrolase_1"/>
</dbReference>
<dbReference type="EMBL" id="FNAN01000027">
    <property type="protein sequence ID" value="SDH04269.1"/>
    <property type="molecule type" value="Genomic_DNA"/>
</dbReference>
<dbReference type="InterPro" id="IPR000639">
    <property type="entry name" value="Epox_hydrolase-like"/>
</dbReference>
<dbReference type="GO" id="GO:0016787">
    <property type="term" value="F:hydrolase activity"/>
    <property type="evidence" value="ECO:0007669"/>
    <property type="project" value="UniProtKB-KW"/>
</dbReference>
<dbReference type="Pfam" id="PF00561">
    <property type="entry name" value="Abhydrolase_1"/>
    <property type="match status" value="1"/>
</dbReference>
<accession>A0A1G7Z6P0</accession>
<dbReference type="STRING" id="659014.SAMN04487996_12780"/>
<reference evidence="4" key="1">
    <citation type="submission" date="2016-10" db="EMBL/GenBank/DDBJ databases">
        <authorList>
            <person name="Varghese N."/>
            <person name="Submissions S."/>
        </authorList>
    </citation>
    <scope>NUCLEOTIDE SEQUENCE [LARGE SCALE GENOMIC DNA]</scope>
    <source>
        <strain evidence="4">DSM 25329</strain>
    </source>
</reference>
<dbReference type="PRINTS" id="PR00111">
    <property type="entry name" value="ABHYDROLASE"/>
</dbReference>
<evidence type="ECO:0000313" key="4">
    <source>
        <dbReference type="Proteomes" id="UP000198748"/>
    </source>
</evidence>
<evidence type="ECO:0000259" key="2">
    <source>
        <dbReference type="Pfam" id="PF00561"/>
    </source>
</evidence>
<dbReference type="PANTHER" id="PTHR46118:SF4">
    <property type="entry name" value="PROTEIN ABHD11"/>
    <property type="match status" value="1"/>
</dbReference>
<dbReference type="SUPFAM" id="SSF53474">
    <property type="entry name" value="alpha/beta-Hydrolases"/>
    <property type="match status" value="1"/>
</dbReference>
<feature type="domain" description="AB hydrolase-1" evidence="2">
    <location>
        <begin position="37"/>
        <end position="266"/>
    </location>
</feature>
<keyword evidence="1" id="KW-0378">Hydrolase</keyword>
<evidence type="ECO:0000256" key="1">
    <source>
        <dbReference type="ARBA" id="ARBA00022801"/>
    </source>
</evidence>
<dbReference type="PANTHER" id="PTHR46118">
    <property type="entry name" value="PROTEIN ABHD11"/>
    <property type="match status" value="1"/>
</dbReference>
<dbReference type="AlphaFoldDB" id="A0A1G7Z6P0"/>
<sequence>MVYYRSAVSGRWSAVKKTLPFNNPMQLNFKQIGDTGKPLIILHGVFGFLDNWLTIGKTISEHGYRVYLVDQRNHGRSPHEAPLNFPTLAADLKELLDHQNIESPILIGHSMGGKTVMEYAVIYPGTFDALVVVDIGPKAYPIHHTKILKGLNAIPIDQIENRNQADEILSEYEPLLGVRQFLLKNLYRKDEGGFAWRFNLPLLTTDMANVGAQIKSDAPIDTPTLFMRGENSNYVLDEDLEGMLDLFPNAQLKTIEGAGHWVQAEQPKAFVSTLLEFLNGAI</sequence>
<keyword evidence="4" id="KW-1185">Reference proteome</keyword>
<organism evidence="3 4">
    <name type="scientific">Dyadobacter soli</name>
    <dbReference type="NCBI Taxonomy" id="659014"/>
    <lineage>
        <taxon>Bacteria</taxon>
        <taxon>Pseudomonadati</taxon>
        <taxon>Bacteroidota</taxon>
        <taxon>Cytophagia</taxon>
        <taxon>Cytophagales</taxon>
        <taxon>Spirosomataceae</taxon>
        <taxon>Dyadobacter</taxon>
    </lineage>
</organism>
<dbReference type="Proteomes" id="UP000198748">
    <property type="component" value="Unassembled WGS sequence"/>
</dbReference>